<protein>
    <submittedName>
        <fullName evidence="2">Uncharacterized protein</fullName>
    </submittedName>
</protein>
<evidence type="ECO:0000313" key="2">
    <source>
        <dbReference type="EMBL" id="KAJ3660909.1"/>
    </source>
</evidence>
<reference evidence="2" key="1">
    <citation type="journal article" date="2023" name="G3 (Bethesda)">
        <title>Whole genome assemblies of Zophobas morio and Tenebrio molitor.</title>
        <authorList>
            <person name="Kaur S."/>
            <person name="Stinson S.A."/>
            <person name="diCenzo G.C."/>
        </authorList>
    </citation>
    <scope>NUCLEOTIDE SEQUENCE</scope>
    <source>
        <strain evidence="2">QUZm001</strain>
    </source>
</reference>
<dbReference type="EMBL" id="JALNTZ010000002">
    <property type="protein sequence ID" value="KAJ3660909.1"/>
    <property type="molecule type" value="Genomic_DNA"/>
</dbReference>
<comment type="caution">
    <text evidence="2">The sequence shown here is derived from an EMBL/GenBank/DDBJ whole genome shotgun (WGS) entry which is preliminary data.</text>
</comment>
<proteinExistence type="predicted"/>
<feature type="region of interest" description="Disordered" evidence="1">
    <location>
        <begin position="162"/>
        <end position="187"/>
    </location>
</feature>
<organism evidence="2 3">
    <name type="scientific">Zophobas morio</name>
    <dbReference type="NCBI Taxonomy" id="2755281"/>
    <lineage>
        <taxon>Eukaryota</taxon>
        <taxon>Metazoa</taxon>
        <taxon>Ecdysozoa</taxon>
        <taxon>Arthropoda</taxon>
        <taxon>Hexapoda</taxon>
        <taxon>Insecta</taxon>
        <taxon>Pterygota</taxon>
        <taxon>Neoptera</taxon>
        <taxon>Endopterygota</taxon>
        <taxon>Coleoptera</taxon>
        <taxon>Polyphaga</taxon>
        <taxon>Cucujiformia</taxon>
        <taxon>Tenebrionidae</taxon>
        <taxon>Zophobas</taxon>
    </lineage>
</organism>
<evidence type="ECO:0000313" key="3">
    <source>
        <dbReference type="Proteomes" id="UP001168821"/>
    </source>
</evidence>
<accession>A0AA38MLU4</accession>
<gene>
    <name evidence="2" type="ORF">Zmor_005336</name>
</gene>
<feature type="region of interest" description="Disordered" evidence="1">
    <location>
        <begin position="218"/>
        <end position="250"/>
    </location>
</feature>
<evidence type="ECO:0000256" key="1">
    <source>
        <dbReference type="SAM" id="MobiDB-lite"/>
    </source>
</evidence>
<name>A0AA38MLU4_9CUCU</name>
<sequence>MFLKHIYQNIFHGESIIINRRILNNKFDDLILQFIIITDKPKVVLLFGSPSEFETTSLKIVKLPDFHNFIVKLPFRPKTPLNCPNKTHPFLPFRTPSIRVISANGPFRVYTSESSPPPVPSSGRVLIFRRSDSCGGKQAVRDHGGQVAGGVGRCHEAWGRRRVPERGTSVSTRSSVGACHTDQPNRSLPISGRVIPTAPFSSRRDVTLVLAAARRQNTAAAAPLDTPWDAADTPATINTPDNTRGGGRTL</sequence>
<dbReference type="AlphaFoldDB" id="A0AA38MLU4"/>
<dbReference type="Proteomes" id="UP001168821">
    <property type="component" value="Unassembled WGS sequence"/>
</dbReference>
<keyword evidence="3" id="KW-1185">Reference proteome</keyword>